<protein>
    <submittedName>
        <fullName evidence="1">DUF11 domain-containing protein</fullName>
    </submittedName>
</protein>
<reference evidence="1" key="1">
    <citation type="submission" date="2018-09" db="EMBL/GenBank/DDBJ databases">
        <title>A genomic encyclopedia of anaerobic methanotrophic archaea.</title>
        <authorList>
            <person name="Skennerton C.T."/>
            <person name="Chadwick G.L."/>
            <person name="Laso-Perez R."/>
            <person name="Leu A.O."/>
            <person name="Speth D.R."/>
            <person name="Yu H."/>
            <person name="Morgan-Lang C."/>
            <person name="Hatzenpichler R."/>
            <person name="Goudeau D."/>
            <person name="Malmstrom R."/>
            <person name="Woyke T."/>
            <person name="Hallam S."/>
            <person name="Tyson G.W."/>
            <person name="Wegener G."/>
            <person name="Boetius A."/>
            <person name="Orphan V.J."/>
        </authorList>
    </citation>
    <scope>NUCLEOTIDE SEQUENCE</scope>
    <source>
        <strain evidence="1">CONS3730D10UFb2</strain>
    </source>
</reference>
<gene>
    <name evidence="1" type="ORF">C5S46_03835</name>
</gene>
<sequence length="244" mass="26914">MVTLEIFNPGLTDINGIVLTDYLPENFVLDDNSSLYWEFNLSSKKKKVFSYSMKPLSHGIYTVPDAVANWSMDEKQYNATSVSNQSQIIVHAAYINLTKSTDQSYISPGDEVTVSVNIKNTGTIQAIVNVSDTIPENAILSNSSITRLKRVILQEGGSQRLVYRITINSTQDMLLPPANANFSDIYGYSGTTASNTVTIYVNEAYNTENTTQAIANQTETPTTGIFSMIIEFISNLFSNKSVAE</sequence>
<proteinExistence type="predicted"/>
<dbReference type="Proteomes" id="UP000315423">
    <property type="component" value="Unassembled WGS sequence"/>
</dbReference>
<dbReference type="EMBL" id="QYBA01000125">
    <property type="protein sequence ID" value="TKY91823.1"/>
    <property type="molecule type" value="Genomic_DNA"/>
</dbReference>
<accession>A0AC61SAY6</accession>
<comment type="caution">
    <text evidence="1">The sequence shown here is derived from an EMBL/GenBank/DDBJ whole genome shotgun (WGS) entry which is preliminary data.</text>
</comment>
<evidence type="ECO:0000313" key="1">
    <source>
        <dbReference type="EMBL" id="TKY91823.1"/>
    </source>
</evidence>
<evidence type="ECO:0000313" key="2">
    <source>
        <dbReference type="Proteomes" id="UP000315423"/>
    </source>
</evidence>
<organism evidence="1 2">
    <name type="scientific">Candidatus Methanomarinus sp</name>
    <dbReference type="NCBI Taxonomy" id="3386244"/>
    <lineage>
        <taxon>Archaea</taxon>
        <taxon>Methanobacteriati</taxon>
        <taxon>Methanobacteriota</taxon>
        <taxon>Stenosarchaea group</taxon>
        <taxon>Methanomicrobia</taxon>
        <taxon>Methanosarcinales</taxon>
        <taxon>ANME-2 cluster</taxon>
        <taxon>Candidatus Methanocomedenaceae</taxon>
        <taxon>Candidatus Methanomarinus</taxon>
    </lineage>
</organism>
<name>A0AC61SAY6_9EURY</name>